<accession>A0A7I9YPG4</accession>
<proteinExistence type="predicted"/>
<comment type="caution">
    <text evidence="3">The sequence shown here is derived from an EMBL/GenBank/DDBJ whole genome shotgun (WGS) entry which is preliminary data.</text>
</comment>
<feature type="region of interest" description="Disordered" evidence="1">
    <location>
        <begin position="1"/>
        <end position="32"/>
    </location>
</feature>
<gene>
    <name evidence="3" type="ORF">MBOU_26130</name>
</gene>
<sequence length="286" mass="31735">MTGIQTSMRPYLRAATRASVRASSPRPAAARRAAKNFDKPLLKAVPAEIRWAFSPPRTWLMGVVANLILAAAFLLVQPLTPQGRQQHFDWVVLVGTYFSSFILADVTTTNLLGADHHRVRQALSDGTPLWRVLLLKDMALLVLVGLPTLAAAAGLTLWLESPERLSVTIPNVAVPIFSWLGIGNFISVAYPVTAEPLYRRWRRRRDIRGTAIWIAAVTLPYVLYFVADPMDGVEHRLLWTQLPAAIGPVLGRDTKSYVHFGAALVIWLAGTVAAMLWARQRGVRFR</sequence>
<feature type="transmembrane region" description="Helical" evidence="2">
    <location>
        <begin position="59"/>
        <end position="78"/>
    </location>
</feature>
<feature type="transmembrane region" description="Helical" evidence="2">
    <location>
        <begin position="90"/>
        <end position="112"/>
    </location>
</feature>
<protein>
    <submittedName>
        <fullName evidence="3">Uncharacterized protein</fullName>
    </submittedName>
</protein>
<evidence type="ECO:0000256" key="2">
    <source>
        <dbReference type="SAM" id="Phobius"/>
    </source>
</evidence>
<feature type="transmembrane region" description="Helical" evidence="2">
    <location>
        <begin position="176"/>
        <end position="198"/>
    </location>
</feature>
<feature type="compositionally biased region" description="Low complexity" evidence="1">
    <location>
        <begin position="13"/>
        <end position="31"/>
    </location>
</feature>
<keyword evidence="2" id="KW-1133">Transmembrane helix</keyword>
<keyword evidence="2" id="KW-0472">Membrane</keyword>
<reference evidence="3 4" key="1">
    <citation type="journal article" date="2019" name="Emerg. Microbes Infect.">
        <title>Comprehensive subspecies identification of 175 nontuberculous mycobacteria species based on 7547 genomic profiles.</title>
        <authorList>
            <person name="Matsumoto Y."/>
            <person name="Kinjo T."/>
            <person name="Motooka D."/>
            <person name="Nabeya D."/>
            <person name="Jung N."/>
            <person name="Uechi K."/>
            <person name="Horii T."/>
            <person name="Iida T."/>
            <person name="Fujita J."/>
            <person name="Nakamura S."/>
        </authorList>
    </citation>
    <scope>NUCLEOTIDE SEQUENCE [LARGE SCALE GENOMIC DNA]</scope>
    <source>
        <strain evidence="3 4">JCM 30725</strain>
    </source>
</reference>
<keyword evidence="2" id="KW-0812">Transmembrane</keyword>
<dbReference type="AlphaFoldDB" id="A0A7I9YPG4"/>
<evidence type="ECO:0000256" key="1">
    <source>
        <dbReference type="SAM" id="MobiDB-lite"/>
    </source>
</evidence>
<dbReference type="RefSeq" id="WP_240355450.1">
    <property type="nucleotide sequence ID" value="NZ_BLKZ01000001.1"/>
</dbReference>
<dbReference type="Proteomes" id="UP000465360">
    <property type="component" value="Unassembled WGS sequence"/>
</dbReference>
<feature type="transmembrane region" description="Helical" evidence="2">
    <location>
        <begin position="133"/>
        <end position="156"/>
    </location>
</feature>
<evidence type="ECO:0000313" key="4">
    <source>
        <dbReference type="Proteomes" id="UP000465360"/>
    </source>
</evidence>
<feature type="transmembrane region" description="Helical" evidence="2">
    <location>
        <begin position="257"/>
        <end position="278"/>
    </location>
</feature>
<organism evidence="3 4">
    <name type="scientific">Mycobacterium bourgelatii</name>
    <dbReference type="NCBI Taxonomy" id="1273442"/>
    <lineage>
        <taxon>Bacteria</taxon>
        <taxon>Bacillati</taxon>
        <taxon>Actinomycetota</taxon>
        <taxon>Actinomycetes</taxon>
        <taxon>Mycobacteriales</taxon>
        <taxon>Mycobacteriaceae</taxon>
        <taxon>Mycobacterium</taxon>
    </lineage>
</organism>
<name>A0A7I9YPG4_MYCBU</name>
<keyword evidence="4" id="KW-1185">Reference proteome</keyword>
<feature type="transmembrane region" description="Helical" evidence="2">
    <location>
        <begin position="210"/>
        <end position="227"/>
    </location>
</feature>
<evidence type="ECO:0000313" key="3">
    <source>
        <dbReference type="EMBL" id="GFG90571.1"/>
    </source>
</evidence>
<dbReference type="EMBL" id="BLKZ01000001">
    <property type="protein sequence ID" value="GFG90571.1"/>
    <property type="molecule type" value="Genomic_DNA"/>
</dbReference>